<dbReference type="InterPro" id="IPR021005">
    <property type="entry name" value="Znf_CGNR"/>
</dbReference>
<proteinExistence type="predicted"/>
<protein>
    <submittedName>
        <fullName evidence="2">CGNR zinc finger domain-containing protein</fullName>
    </submittedName>
</protein>
<name>A0ABW3YZX2_MYCRA</name>
<dbReference type="Proteomes" id="UP001597173">
    <property type="component" value="Unassembled WGS sequence"/>
</dbReference>
<dbReference type="PANTHER" id="PTHR35525:SF3">
    <property type="entry name" value="BLL6575 PROTEIN"/>
    <property type="match status" value="1"/>
</dbReference>
<feature type="domain" description="Zinc finger CGNR" evidence="1">
    <location>
        <begin position="137"/>
        <end position="178"/>
    </location>
</feature>
<dbReference type="InterPro" id="IPR010852">
    <property type="entry name" value="ABATE"/>
</dbReference>
<reference evidence="3" key="1">
    <citation type="journal article" date="2019" name="Int. J. Syst. Evol. Microbiol.">
        <title>The Global Catalogue of Microorganisms (GCM) 10K type strain sequencing project: providing services to taxonomists for standard genome sequencing and annotation.</title>
        <authorList>
            <consortium name="The Broad Institute Genomics Platform"/>
            <consortium name="The Broad Institute Genome Sequencing Center for Infectious Disease"/>
            <person name="Wu L."/>
            <person name="Ma J."/>
        </authorList>
    </citation>
    <scope>NUCLEOTIDE SEQUENCE [LARGE SCALE GENOMIC DNA]</scope>
    <source>
        <strain evidence="3">CCUG 55609</strain>
    </source>
</reference>
<evidence type="ECO:0000313" key="2">
    <source>
        <dbReference type="EMBL" id="MFD1329481.1"/>
    </source>
</evidence>
<dbReference type="SUPFAM" id="SSF160904">
    <property type="entry name" value="Jann2411-like"/>
    <property type="match status" value="1"/>
</dbReference>
<dbReference type="Gene3D" id="1.10.3300.10">
    <property type="entry name" value="Jann2411-like domain"/>
    <property type="match status" value="1"/>
</dbReference>
<dbReference type="InterPro" id="IPR023286">
    <property type="entry name" value="ABATE_dom_sf"/>
</dbReference>
<gene>
    <name evidence="2" type="ORF">ACFQ33_16450</name>
</gene>
<dbReference type="PANTHER" id="PTHR35525">
    <property type="entry name" value="BLL6575 PROTEIN"/>
    <property type="match status" value="1"/>
</dbReference>
<accession>A0ABW3YZX2</accession>
<evidence type="ECO:0000313" key="3">
    <source>
        <dbReference type="Proteomes" id="UP001597173"/>
    </source>
</evidence>
<organism evidence="2 3">
    <name type="scientific">Mycoplana ramosa</name>
    <name type="common">Mycoplana bullata</name>
    <dbReference type="NCBI Taxonomy" id="40837"/>
    <lineage>
        <taxon>Bacteria</taxon>
        <taxon>Pseudomonadati</taxon>
        <taxon>Pseudomonadota</taxon>
        <taxon>Alphaproteobacteria</taxon>
        <taxon>Hyphomicrobiales</taxon>
        <taxon>Rhizobiaceae</taxon>
        <taxon>Mycoplana</taxon>
    </lineage>
</organism>
<dbReference type="RefSeq" id="WP_374840531.1">
    <property type="nucleotide sequence ID" value="NZ_JBHEEW010000015.1"/>
</dbReference>
<sequence length="184" mass="20256">MTFSWTPHRFSGGALALDVANSVVLRSDPARRIDRYDDAKTMDAFAGGANHYCAERAWTGPLVPVAPERRAAFLSLREAIDDHFRAEARGEGTPAQLALLLEAIADTLRHSGGRAGALDAATAHSALRLTVNAAPDRLKICPNCGWLFLDKSRNRSRNWCDMAICGNRAKASRHYYRHRKEPGT</sequence>
<evidence type="ECO:0000259" key="1">
    <source>
        <dbReference type="Pfam" id="PF11706"/>
    </source>
</evidence>
<dbReference type="Pfam" id="PF11706">
    <property type="entry name" value="zf-CGNR"/>
    <property type="match status" value="1"/>
</dbReference>
<comment type="caution">
    <text evidence="2">The sequence shown here is derived from an EMBL/GenBank/DDBJ whole genome shotgun (WGS) entry which is preliminary data.</text>
</comment>
<keyword evidence="3" id="KW-1185">Reference proteome</keyword>
<dbReference type="EMBL" id="JBHTNF010000011">
    <property type="protein sequence ID" value="MFD1329481.1"/>
    <property type="molecule type" value="Genomic_DNA"/>
</dbReference>